<evidence type="ECO:0000313" key="2">
    <source>
        <dbReference type="EMBL" id="KIV79405.1"/>
    </source>
</evidence>
<evidence type="ECO:0008006" key="4">
    <source>
        <dbReference type="Google" id="ProtNLM"/>
    </source>
</evidence>
<evidence type="ECO:0000256" key="1">
    <source>
        <dbReference type="SAM" id="MobiDB-lite"/>
    </source>
</evidence>
<dbReference type="EMBL" id="KN846953">
    <property type="protein sequence ID" value="KIV79405.1"/>
    <property type="molecule type" value="Genomic_DNA"/>
</dbReference>
<evidence type="ECO:0000313" key="3">
    <source>
        <dbReference type="Proteomes" id="UP000053599"/>
    </source>
</evidence>
<gene>
    <name evidence="2" type="ORF">PV11_06967</name>
</gene>
<accession>A0A0D1VTE2</accession>
<dbReference type="Proteomes" id="UP000053599">
    <property type="component" value="Unassembled WGS sequence"/>
</dbReference>
<dbReference type="PANTHER" id="PTHR37540:SF5">
    <property type="entry name" value="TRANSCRIPTION FACTOR DOMAIN-CONTAINING PROTEIN"/>
    <property type="match status" value="1"/>
</dbReference>
<dbReference type="OrthoDB" id="415825at2759"/>
<organism evidence="2 3">
    <name type="scientific">Exophiala sideris</name>
    <dbReference type="NCBI Taxonomy" id="1016849"/>
    <lineage>
        <taxon>Eukaryota</taxon>
        <taxon>Fungi</taxon>
        <taxon>Dikarya</taxon>
        <taxon>Ascomycota</taxon>
        <taxon>Pezizomycotina</taxon>
        <taxon>Eurotiomycetes</taxon>
        <taxon>Chaetothyriomycetidae</taxon>
        <taxon>Chaetothyriales</taxon>
        <taxon>Herpotrichiellaceae</taxon>
        <taxon>Exophiala</taxon>
    </lineage>
</organism>
<feature type="region of interest" description="Disordered" evidence="1">
    <location>
        <begin position="1"/>
        <end position="21"/>
    </location>
</feature>
<name>A0A0D1VTE2_9EURO</name>
<dbReference type="Pfam" id="PF11951">
    <property type="entry name" value="Fungal_trans_2"/>
    <property type="match status" value="1"/>
</dbReference>
<feature type="compositionally biased region" description="Basic residues" evidence="1">
    <location>
        <begin position="1"/>
        <end position="10"/>
    </location>
</feature>
<dbReference type="AlphaFoldDB" id="A0A0D1VTE2"/>
<dbReference type="HOGENOM" id="CLU_055145_0_0_1"/>
<dbReference type="PANTHER" id="PTHR37540">
    <property type="entry name" value="TRANSCRIPTION FACTOR (ACR-2), PUTATIVE-RELATED-RELATED"/>
    <property type="match status" value="1"/>
</dbReference>
<proteinExistence type="predicted"/>
<dbReference type="InterPro" id="IPR021858">
    <property type="entry name" value="Fun_TF"/>
</dbReference>
<reference evidence="2 3" key="1">
    <citation type="submission" date="2015-01" db="EMBL/GenBank/DDBJ databases">
        <title>The Genome Sequence of Exophiala sideris CBS121828.</title>
        <authorList>
            <consortium name="The Broad Institute Genomics Platform"/>
            <person name="Cuomo C."/>
            <person name="de Hoog S."/>
            <person name="Gorbushina A."/>
            <person name="Stielow B."/>
            <person name="Teixiera M."/>
            <person name="Abouelleil A."/>
            <person name="Chapman S.B."/>
            <person name="Priest M."/>
            <person name="Young S.K."/>
            <person name="Wortman J."/>
            <person name="Nusbaum C."/>
            <person name="Birren B."/>
        </authorList>
    </citation>
    <scope>NUCLEOTIDE SEQUENCE [LARGE SCALE GENOMIC DNA]</scope>
    <source>
        <strain evidence="2 3">CBS 121828</strain>
    </source>
</reference>
<sequence length="401" mass="45366">MNHKQGHTRHEKIPQQGSLSSHLHGYQMHSIESYFGEERVRVVHCLDYYAKFAGPNYVWRSEAIVMGSIQTFAQDFFQLSLAKPALLETVLAICQADLDLRPRPSRVPSVPVLRHRDRALRLLRQGLSSADSESDRAISVTVVGLITIDMIFEEWASYHVHLNYLRALLRSNGGIDSLGWQGWFAYAYTWAELRWATQMARRARLMSTEACLGNDLRPELQPLHVNTPFPSTVLPIGFREMVDSGLLNATIVALLEKVTGWGLALAGDFARMIPSCSLSQVEKLLCTAVVAYIVSFIEGPEGHSRGLEDLTADLDLFNCLTFDIPFCLWAATVIAAANTTMPAPLPHRWTLIDRMMAIEGADKTWPEAVLTYEKFFWVHRHESHWKQCWDTATERNAADRK</sequence>
<protein>
    <recommendedName>
        <fullName evidence="4">Transcription factor domain-containing protein</fullName>
    </recommendedName>
</protein>